<dbReference type="Proteomes" id="UP000694888">
    <property type="component" value="Unplaced"/>
</dbReference>
<dbReference type="RefSeq" id="XP_012935628.1">
    <property type="nucleotide sequence ID" value="XM_013080174.1"/>
</dbReference>
<evidence type="ECO:0000313" key="3">
    <source>
        <dbReference type="RefSeq" id="XP_012935628.1"/>
    </source>
</evidence>
<organism evidence="2 3">
    <name type="scientific">Aplysia californica</name>
    <name type="common">California sea hare</name>
    <dbReference type="NCBI Taxonomy" id="6500"/>
    <lineage>
        <taxon>Eukaryota</taxon>
        <taxon>Metazoa</taxon>
        <taxon>Spiralia</taxon>
        <taxon>Lophotrochozoa</taxon>
        <taxon>Mollusca</taxon>
        <taxon>Gastropoda</taxon>
        <taxon>Heterobranchia</taxon>
        <taxon>Euthyneura</taxon>
        <taxon>Tectipleura</taxon>
        <taxon>Aplysiida</taxon>
        <taxon>Aplysioidea</taxon>
        <taxon>Aplysiidae</taxon>
        <taxon>Aplysia</taxon>
    </lineage>
</organism>
<evidence type="ECO:0000313" key="2">
    <source>
        <dbReference type="Proteomes" id="UP000694888"/>
    </source>
</evidence>
<sequence>MTIGESMCCCILVANAVSGGDTTSAVFVMVLPISDHAPPACVIPEASACVSPGPSAYVSSAPSAYVSPAPSAYVSSAPSAYVSPGPSAYVSSAPSTYVSTAPSAYVSTAPSAYVSTAPSAYVSTAPSAYVSSAPSASSESPTSALRNTLQKFALICNQVDATTLQGYFKRVENGSPGEPLFDRWKIYYTELTTPRPAEPVFQTPQDPLRAPIPETRKSLDSL</sequence>
<accession>A0ABM0ZVW8</accession>
<evidence type="ECO:0000256" key="1">
    <source>
        <dbReference type="SAM" id="MobiDB-lite"/>
    </source>
</evidence>
<gene>
    <name evidence="3" type="primary">LOC101852837</name>
</gene>
<protein>
    <submittedName>
        <fullName evidence="3">Extensin-2-like</fullName>
    </submittedName>
</protein>
<keyword evidence="2" id="KW-1185">Reference proteome</keyword>
<name>A0ABM0ZVW8_APLCA</name>
<feature type="region of interest" description="Disordered" evidence="1">
    <location>
        <begin position="196"/>
        <end position="222"/>
    </location>
</feature>
<dbReference type="GeneID" id="101852837"/>
<proteinExistence type="predicted"/>
<reference evidence="3" key="1">
    <citation type="submission" date="2025-08" db="UniProtKB">
        <authorList>
            <consortium name="RefSeq"/>
        </authorList>
    </citation>
    <scope>IDENTIFICATION</scope>
</reference>